<dbReference type="SUPFAM" id="SSF52540">
    <property type="entry name" value="P-loop containing nucleoside triphosphate hydrolases"/>
    <property type="match status" value="1"/>
</dbReference>
<sequence length="306" mass="34194">MMLGAIGLVFWMANSLGWADTNVAATYSLTLLFLRTPLLSAVGALPTLLTAQVAFNKLNKFALAPFKAEFPRPHAFPNWQTLELRNVTFAYQDNAFSVGPINLTIKRGELLFLIGGNGSGKSTLAMLLTGLYQPQSGEILLDGKPVSGEQPEDYRKLFSAVFTDVWLFDQLLGPEGQPANPQLVEKWLAQLKMAHKLELSNGRIVNLKLSKGQKKRVALLLALAEERDIILLDEWAVDQDPHFRREFYQVLLPLMQEMGKTIFAISHDDHYFIHADRLLEMRNGQLSELTGEERDAASRDAVARTA</sequence>
<evidence type="ECO:0000313" key="5">
    <source>
        <dbReference type="EMBL" id="SVH86055.1"/>
    </source>
</evidence>
<dbReference type="CDD" id="cd03228">
    <property type="entry name" value="ABCC_MRP_Like"/>
    <property type="match status" value="1"/>
</dbReference>
<dbReference type="InterPro" id="IPR003593">
    <property type="entry name" value="AAA+_ATPase"/>
</dbReference>
<reference evidence="5 6" key="1">
    <citation type="submission" date="2018-06" db="EMBL/GenBank/DDBJ databases">
        <authorList>
            <consortium name="Pathogen Informatics"/>
            <person name="Doyle S."/>
        </authorList>
    </citation>
    <scope>NUCLEOTIDE SEQUENCE [LARGE SCALE GENOMIC DNA]</scope>
    <source>
        <strain evidence="5 6">4028STDY6275000</strain>
    </source>
</reference>
<dbReference type="FunFam" id="3.40.50.300:FF:001035">
    <property type="entry name" value="ABC transporter ATP-binding protein YojI"/>
    <property type="match status" value="1"/>
</dbReference>
<dbReference type="GO" id="GO:0016887">
    <property type="term" value="F:ATP hydrolysis activity"/>
    <property type="evidence" value="ECO:0007669"/>
    <property type="project" value="InterPro"/>
</dbReference>
<evidence type="ECO:0000256" key="2">
    <source>
        <dbReference type="ARBA" id="ARBA00022741"/>
    </source>
</evidence>
<feature type="domain" description="ABC transporter" evidence="4">
    <location>
        <begin position="82"/>
        <end position="306"/>
    </location>
</feature>
<evidence type="ECO:0000256" key="1">
    <source>
        <dbReference type="ARBA" id="ARBA00022448"/>
    </source>
</evidence>
<dbReference type="InterPro" id="IPR017871">
    <property type="entry name" value="ABC_transporter-like_CS"/>
</dbReference>
<gene>
    <name evidence="5" type="primary">yojI_2</name>
    <name evidence="5" type="ORF">SAMEA3710514_01610</name>
</gene>
<dbReference type="InterPro" id="IPR027417">
    <property type="entry name" value="P-loop_NTPase"/>
</dbReference>
<keyword evidence="2" id="KW-0547">Nucleotide-binding</keyword>
<dbReference type="Pfam" id="PF00005">
    <property type="entry name" value="ABC_tran"/>
    <property type="match status" value="1"/>
</dbReference>
<proteinExistence type="predicted"/>
<dbReference type="Gene3D" id="3.40.50.300">
    <property type="entry name" value="P-loop containing nucleotide triphosphate hydrolases"/>
    <property type="match status" value="1"/>
</dbReference>
<evidence type="ECO:0000313" key="6">
    <source>
        <dbReference type="Proteomes" id="UP000260191"/>
    </source>
</evidence>
<evidence type="ECO:0000256" key="3">
    <source>
        <dbReference type="ARBA" id="ARBA00022840"/>
    </source>
</evidence>
<name>A0A658YVW3_SHIFL</name>
<dbReference type="PANTHER" id="PTHR43553:SF11">
    <property type="entry name" value="ABC TRANSPORTER ATP-BINDING_PERMEASE PROTEIN YOJI"/>
    <property type="match status" value="1"/>
</dbReference>
<evidence type="ECO:0000259" key="4">
    <source>
        <dbReference type="PROSITE" id="PS50893"/>
    </source>
</evidence>
<dbReference type="GO" id="GO:0043190">
    <property type="term" value="C:ATP-binding cassette (ABC) transporter complex"/>
    <property type="evidence" value="ECO:0007669"/>
    <property type="project" value="TreeGrafter"/>
</dbReference>
<protein>
    <submittedName>
        <fullName evidence="5">Multidrug transporter membrane protein/ATP-binding component</fullName>
    </submittedName>
</protein>
<dbReference type="PROSITE" id="PS00211">
    <property type="entry name" value="ABC_TRANSPORTER_1"/>
    <property type="match status" value="1"/>
</dbReference>
<dbReference type="SMART" id="SM00382">
    <property type="entry name" value="AAA"/>
    <property type="match status" value="1"/>
</dbReference>
<dbReference type="PROSITE" id="PS50893">
    <property type="entry name" value="ABC_TRANSPORTER_2"/>
    <property type="match status" value="1"/>
</dbReference>
<organism evidence="5 6">
    <name type="scientific">Shigella flexneri</name>
    <dbReference type="NCBI Taxonomy" id="623"/>
    <lineage>
        <taxon>Bacteria</taxon>
        <taxon>Pseudomonadati</taxon>
        <taxon>Pseudomonadota</taxon>
        <taxon>Gammaproteobacteria</taxon>
        <taxon>Enterobacterales</taxon>
        <taxon>Enterobacteriaceae</taxon>
        <taxon>Shigella</taxon>
    </lineage>
</organism>
<accession>A0A658YVW3</accession>
<dbReference type="InterPro" id="IPR050095">
    <property type="entry name" value="ECF_ABC_transporter_ATP-bd"/>
</dbReference>
<dbReference type="EMBL" id="UIPR01000021">
    <property type="protein sequence ID" value="SVH86055.1"/>
    <property type="molecule type" value="Genomic_DNA"/>
</dbReference>
<keyword evidence="1" id="KW-0813">Transport</keyword>
<dbReference type="InterPro" id="IPR003439">
    <property type="entry name" value="ABC_transporter-like_ATP-bd"/>
</dbReference>
<dbReference type="Proteomes" id="UP000260191">
    <property type="component" value="Unassembled WGS sequence"/>
</dbReference>
<dbReference type="AlphaFoldDB" id="A0A658YVW3"/>
<dbReference type="PANTHER" id="PTHR43553">
    <property type="entry name" value="HEAVY METAL TRANSPORTER"/>
    <property type="match status" value="1"/>
</dbReference>
<dbReference type="GO" id="GO:0042626">
    <property type="term" value="F:ATPase-coupled transmembrane transporter activity"/>
    <property type="evidence" value="ECO:0007669"/>
    <property type="project" value="TreeGrafter"/>
</dbReference>
<keyword evidence="3 5" id="KW-0067">ATP-binding</keyword>
<dbReference type="GO" id="GO:0005524">
    <property type="term" value="F:ATP binding"/>
    <property type="evidence" value="ECO:0007669"/>
    <property type="project" value="UniProtKB-KW"/>
</dbReference>